<feature type="non-terminal residue" evidence="2">
    <location>
        <position position="319"/>
    </location>
</feature>
<feature type="non-terminal residue" evidence="2">
    <location>
        <position position="1"/>
    </location>
</feature>
<name>A0A8J5ZCF4_GALPY</name>
<organism evidence="2 3">
    <name type="scientific">Galemys pyrenaicus</name>
    <name type="common">Iberian desman</name>
    <name type="synonym">Pyrenean desman</name>
    <dbReference type="NCBI Taxonomy" id="202257"/>
    <lineage>
        <taxon>Eukaryota</taxon>
        <taxon>Metazoa</taxon>
        <taxon>Chordata</taxon>
        <taxon>Craniata</taxon>
        <taxon>Vertebrata</taxon>
        <taxon>Euteleostomi</taxon>
        <taxon>Mammalia</taxon>
        <taxon>Eutheria</taxon>
        <taxon>Laurasiatheria</taxon>
        <taxon>Eulipotyphla</taxon>
        <taxon>Talpidae</taxon>
        <taxon>Galemys</taxon>
    </lineage>
</organism>
<dbReference type="Gene3D" id="3.40.50.300">
    <property type="entry name" value="P-loop containing nucleotide triphosphate hydrolases"/>
    <property type="match status" value="1"/>
</dbReference>
<sequence length="319" mass="35492">CLHLHKCTPRARWLLEAGVYNYRTWARCSDPLAAGVHMSPMLTLKHLLQQHAITVGNETCEESGTTGAGCRGQWRKISLMNSIFPTISSPHSNFERVNGKVIRFFHPPAIDVMMDTCGSACMPSAGSPKSQDTISVTKRYGLSGSDILHNVAYARRFDTDTRASSLPSTSHHGRAQIPLAWFLQMLLQLADEFGVTVVITNQTVDQILTKLLENITVHDSATSLYTRKGKGATRTRNIYNSLDLMMIALLLQLSKLASHMNCVTTQHRSVPRTQTFVRQLEQLAHTNDHYTEFEDTSLNLAHRDSPDATNFGDVLEGQA</sequence>
<feature type="domain" description="Rad51-like C-terminal" evidence="1">
    <location>
        <begin position="175"/>
        <end position="244"/>
    </location>
</feature>
<dbReference type="InterPro" id="IPR027417">
    <property type="entry name" value="P-loop_NTPase"/>
</dbReference>
<comment type="caution">
    <text evidence="2">The sequence shown here is derived from an EMBL/GenBank/DDBJ whole genome shotgun (WGS) entry which is preliminary data.</text>
</comment>
<evidence type="ECO:0000313" key="3">
    <source>
        <dbReference type="Proteomes" id="UP000700334"/>
    </source>
</evidence>
<dbReference type="AlphaFoldDB" id="A0A8J5ZCF4"/>
<protein>
    <submittedName>
        <fullName evidence="2">DNA repair protein RAD51-1</fullName>
    </submittedName>
</protein>
<evidence type="ECO:0000313" key="2">
    <source>
        <dbReference type="EMBL" id="KAG8504341.1"/>
    </source>
</evidence>
<evidence type="ECO:0000259" key="1">
    <source>
        <dbReference type="Pfam" id="PF08423"/>
    </source>
</evidence>
<dbReference type="Proteomes" id="UP000700334">
    <property type="component" value="Unassembled WGS sequence"/>
</dbReference>
<dbReference type="EMBL" id="JAGFMF010012298">
    <property type="protein sequence ID" value="KAG8504341.1"/>
    <property type="molecule type" value="Genomic_DNA"/>
</dbReference>
<accession>A0A8J5ZCF4</accession>
<gene>
    <name evidence="2" type="ORF">J0S82_007598</name>
</gene>
<proteinExistence type="predicted"/>
<dbReference type="Pfam" id="PF08423">
    <property type="entry name" value="Rad51"/>
    <property type="match status" value="1"/>
</dbReference>
<keyword evidence="3" id="KW-1185">Reference proteome</keyword>
<reference evidence="2" key="1">
    <citation type="journal article" date="2021" name="Evol. Appl.">
        <title>The genome of the Pyrenean desman and the effects of bottlenecks and inbreeding on the genomic landscape of an endangered species.</title>
        <authorList>
            <person name="Escoda L."/>
            <person name="Castresana J."/>
        </authorList>
    </citation>
    <scope>NUCLEOTIDE SEQUENCE</scope>
    <source>
        <strain evidence="2">IBE-C5619</strain>
    </source>
</reference>
<dbReference type="InterPro" id="IPR013632">
    <property type="entry name" value="Rad51_C"/>
</dbReference>